<name>A0AAV3T4C2_9EURY</name>
<evidence type="ECO:0000256" key="5">
    <source>
        <dbReference type="ARBA" id="ARBA00022989"/>
    </source>
</evidence>
<feature type="transmembrane region" description="Helical" evidence="7">
    <location>
        <begin position="125"/>
        <end position="146"/>
    </location>
</feature>
<comment type="similarity">
    <text evidence="2">Belongs to the UPF0104 family.</text>
</comment>
<feature type="transmembrane region" description="Helical" evidence="7">
    <location>
        <begin position="267"/>
        <end position="286"/>
    </location>
</feature>
<keyword evidence="4 7" id="KW-0812">Transmembrane</keyword>
<evidence type="ECO:0000313" key="9">
    <source>
        <dbReference type="Proteomes" id="UP001500194"/>
    </source>
</evidence>
<evidence type="ECO:0000313" key="8">
    <source>
        <dbReference type="EMBL" id="GAA0658198.1"/>
    </source>
</evidence>
<evidence type="ECO:0000256" key="3">
    <source>
        <dbReference type="ARBA" id="ARBA00022475"/>
    </source>
</evidence>
<dbReference type="AlphaFoldDB" id="A0AAV3T4C2"/>
<dbReference type="InterPro" id="IPR022791">
    <property type="entry name" value="L-PG_synthase/AglD"/>
</dbReference>
<feature type="transmembrane region" description="Helical" evidence="7">
    <location>
        <begin position="41"/>
        <end position="59"/>
    </location>
</feature>
<proteinExistence type="inferred from homology"/>
<evidence type="ECO:0000256" key="7">
    <source>
        <dbReference type="SAM" id="Phobius"/>
    </source>
</evidence>
<reference evidence="8 9" key="1">
    <citation type="journal article" date="2019" name="Int. J. Syst. Evol. Microbiol.">
        <title>The Global Catalogue of Microorganisms (GCM) 10K type strain sequencing project: providing services to taxonomists for standard genome sequencing and annotation.</title>
        <authorList>
            <consortium name="The Broad Institute Genomics Platform"/>
            <consortium name="The Broad Institute Genome Sequencing Center for Infectious Disease"/>
            <person name="Wu L."/>
            <person name="Ma J."/>
        </authorList>
    </citation>
    <scope>NUCLEOTIDE SEQUENCE [LARGE SCALE GENOMIC DNA]</scope>
    <source>
        <strain evidence="8 9">JCM 16327</strain>
    </source>
</reference>
<evidence type="ECO:0000256" key="6">
    <source>
        <dbReference type="ARBA" id="ARBA00023136"/>
    </source>
</evidence>
<feature type="transmembrane region" description="Helical" evidence="7">
    <location>
        <begin position="153"/>
        <end position="175"/>
    </location>
</feature>
<dbReference type="GeneID" id="68573003"/>
<comment type="caution">
    <text evidence="8">The sequence shown here is derived from an EMBL/GenBank/DDBJ whole genome shotgun (WGS) entry which is preliminary data.</text>
</comment>
<evidence type="ECO:0000256" key="2">
    <source>
        <dbReference type="ARBA" id="ARBA00011061"/>
    </source>
</evidence>
<feature type="transmembrane region" description="Helical" evidence="7">
    <location>
        <begin position="292"/>
        <end position="315"/>
    </location>
</feature>
<dbReference type="PANTHER" id="PTHR39087:SF2">
    <property type="entry name" value="UPF0104 MEMBRANE PROTEIN MJ1595"/>
    <property type="match status" value="1"/>
</dbReference>
<dbReference type="GO" id="GO:0005886">
    <property type="term" value="C:plasma membrane"/>
    <property type="evidence" value="ECO:0007669"/>
    <property type="project" value="UniProtKB-SubCell"/>
</dbReference>
<gene>
    <name evidence="8" type="ORF">GCM10009019_23150</name>
</gene>
<feature type="transmembrane region" description="Helical" evidence="7">
    <location>
        <begin position="80"/>
        <end position="105"/>
    </location>
</feature>
<dbReference type="RefSeq" id="WP_227259598.1">
    <property type="nucleotide sequence ID" value="NZ_BAAADU010000002.1"/>
</dbReference>
<sequence length="348" mass="35819">MRRGVRAALGISIAVATLALLVNAVGWNAFANGLERANKPLYALAVVASVGSLLAWAQVARRLFDTVGGRLDGVGFHTAYFSGLFGRAVLPGGHVGGIGIVSYVLSRYGSGEFERPLVAISTTEFANNVASATLATFGLAFVLTVGHSSLHGVGFVAVVAIAGMLAALVAAYVLIVRFDAIGPVAHALARAVRATVGRVSSRVRDAASAERVAERVERANEVAHTLRENPRTLASALAFSHLGWALYVLPLYLCLRAVGVPVAYPTLLFVVPIAGLTAVIGTPGGIGVVDSAITALILALTPHPAGPVVVAALLFRAADYGTTVLVGGLSALYLTTLDAPSPVSVLRE</sequence>
<keyword evidence="6 7" id="KW-0472">Membrane</keyword>
<organism evidence="8 9">
    <name type="scientific">Salarchaeum japonicum</name>
    <dbReference type="NCBI Taxonomy" id="555573"/>
    <lineage>
        <taxon>Archaea</taxon>
        <taxon>Methanobacteriati</taxon>
        <taxon>Methanobacteriota</taxon>
        <taxon>Stenosarchaea group</taxon>
        <taxon>Halobacteria</taxon>
        <taxon>Halobacteriales</taxon>
        <taxon>Halobacteriaceae</taxon>
    </lineage>
</organism>
<keyword evidence="3" id="KW-1003">Cell membrane</keyword>
<dbReference type="Proteomes" id="UP001500194">
    <property type="component" value="Unassembled WGS sequence"/>
</dbReference>
<evidence type="ECO:0000256" key="4">
    <source>
        <dbReference type="ARBA" id="ARBA00022692"/>
    </source>
</evidence>
<protein>
    <submittedName>
        <fullName evidence="8">Lysylphosphatidylglycerol synthase transmembrane domain-containing protein</fullName>
    </submittedName>
</protein>
<comment type="subcellular location">
    <subcellularLocation>
        <location evidence="1">Cell membrane</location>
        <topology evidence="1">Multi-pass membrane protein</topology>
    </subcellularLocation>
</comment>
<accession>A0AAV3T4C2</accession>
<dbReference type="EMBL" id="BAAADU010000002">
    <property type="protein sequence ID" value="GAA0658198.1"/>
    <property type="molecule type" value="Genomic_DNA"/>
</dbReference>
<evidence type="ECO:0000256" key="1">
    <source>
        <dbReference type="ARBA" id="ARBA00004651"/>
    </source>
</evidence>
<dbReference type="PANTHER" id="PTHR39087">
    <property type="entry name" value="UPF0104 MEMBRANE PROTEIN MJ1595"/>
    <property type="match status" value="1"/>
</dbReference>
<keyword evidence="9" id="KW-1185">Reference proteome</keyword>
<feature type="transmembrane region" description="Helical" evidence="7">
    <location>
        <begin position="233"/>
        <end position="255"/>
    </location>
</feature>
<keyword evidence="5 7" id="KW-1133">Transmembrane helix</keyword>
<dbReference type="Pfam" id="PF03706">
    <property type="entry name" value="LPG_synthase_TM"/>
    <property type="match status" value="1"/>
</dbReference>
<dbReference type="NCBIfam" id="TIGR00374">
    <property type="entry name" value="flippase-like domain"/>
    <property type="match status" value="1"/>
</dbReference>